<evidence type="ECO:0000313" key="4">
    <source>
        <dbReference type="EMBL" id="MBA5777192.1"/>
    </source>
</evidence>
<sequence length="172" mass="18525">MSPSDEIAADRAGVVSFRMANAEDATLVHGLLKALAGHLESSDAMSATVEDIRTGLAAPAAFSALIAERSGDAVGLCLWFPIYSTWRGRRGMFVQDIYVAESERASGLGRRLLAEAGRIGARDGASFIRLAVDAKNRAAQRFYDRLGFTWFADDQFYDLDTPGFTALVDAGI</sequence>
<dbReference type="InterPro" id="IPR000182">
    <property type="entry name" value="GNAT_dom"/>
</dbReference>
<dbReference type="PROSITE" id="PS51186">
    <property type="entry name" value="GNAT"/>
    <property type="match status" value="1"/>
</dbReference>
<dbReference type="Proteomes" id="UP000541109">
    <property type="component" value="Unassembled WGS sequence"/>
</dbReference>
<dbReference type="AlphaFoldDB" id="A0A839AE52"/>
<dbReference type="Pfam" id="PF00583">
    <property type="entry name" value="Acetyltransf_1"/>
    <property type="match status" value="1"/>
</dbReference>
<dbReference type="PANTHER" id="PTHR10545:SF29">
    <property type="entry name" value="GH14572P-RELATED"/>
    <property type="match status" value="1"/>
</dbReference>
<dbReference type="InterPro" id="IPR051016">
    <property type="entry name" value="Diverse_Substrate_AcTransf"/>
</dbReference>
<reference evidence="4 5" key="1">
    <citation type="submission" date="2020-07" db="EMBL/GenBank/DDBJ databases">
        <title>Stappia sp., F7233, whole genome shotgun sequencing project.</title>
        <authorList>
            <person name="Jiang S."/>
            <person name="Liu Z.W."/>
            <person name="Du Z.J."/>
        </authorList>
    </citation>
    <scope>NUCLEOTIDE SEQUENCE [LARGE SCALE GENOMIC DNA]</scope>
    <source>
        <strain evidence="4 5">F7233</strain>
    </source>
</reference>
<dbReference type="RefSeq" id="WP_182164352.1">
    <property type="nucleotide sequence ID" value="NZ_JACFXV010000048.1"/>
</dbReference>
<keyword evidence="2" id="KW-0012">Acyltransferase</keyword>
<evidence type="ECO:0000259" key="3">
    <source>
        <dbReference type="PROSITE" id="PS51186"/>
    </source>
</evidence>
<dbReference type="SUPFAM" id="SSF55729">
    <property type="entry name" value="Acyl-CoA N-acyltransferases (Nat)"/>
    <property type="match status" value="1"/>
</dbReference>
<dbReference type="GO" id="GO:0008080">
    <property type="term" value="F:N-acetyltransferase activity"/>
    <property type="evidence" value="ECO:0007669"/>
    <property type="project" value="UniProtKB-ARBA"/>
</dbReference>
<protein>
    <submittedName>
        <fullName evidence="4">GNAT family N-acetyltransferase</fullName>
    </submittedName>
</protein>
<accession>A0A839AE52</accession>
<organism evidence="4 5">
    <name type="scientific">Stappia albiluteola</name>
    <dbReference type="NCBI Taxonomy" id="2758565"/>
    <lineage>
        <taxon>Bacteria</taxon>
        <taxon>Pseudomonadati</taxon>
        <taxon>Pseudomonadota</taxon>
        <taxon>Alphaproteobacteria</taxon>
        <taxon>Hyphomicrobiales</taxon>
        <taxon>Stappiaceae</taxon>
        <taxon>Stappia</taxon>
    </lineage>
</organism>
<keyword evidence="1 4" id="KW-0808">Transferase</keyword>
<evidence type="ECO:0000256" key="1">
    <source>
        <dbReference type="ARBA" id="ARBA00022679"/>
    </source>
</evidence>
<gene>
    <name evidence="4" type="ORF">H2509_08640</name>
</gene>
<name>A0A839AE52_9HYPH</name>
<feature type="domain" description="N-acetyltransferase" evidence="3">
    <location>
        <begin position="15"/>
        <end position="171"/>
    </location>
</feature>
<dbReference type="PANTHER" id="PTHR10545">
    <property type="entry name" value="DIAMINE N-ACETYLTRANSFERASE"/>
    <property type="match status" value="1"/>
</dbReference>
<proteinExistence type="predicted"/>
<dbReference type="CDD" id="cd04301">
    <property type="entry name" value="NAT_SF"/>
    <property type="match status" value="1"/>
</dbReference>
<dbReference type="InterPro" id="IPR016181">
    <property type="entry name" value="Acyl_CoA_acyltransferase"/>
</dbReference>
<dbReference type="Gene3D" id="3.40.630.30">
    <property type="match status" value="1"/>
</dbReference>
<dbReference type="EMBL" id="JACFXV010000048">
    <property type="protein sequence ID" value="MBA5777192.1"/>
    <property type="molecule type" value="Genomic_DNA"/>
</dbReference>
<comment type="caution">
    <text evidence="4">The sequence shown here is derived from an EMBL/GenBank/DDBJ whole genome shotgun (WGS) entry which is preliminary data.</text>
</comment>
<evidence type="ECO:0000313" key="5">
    <source>
        <dbReference type="Proteomes" id="UP000541109"/>
    </source>
</evidence>
<keyword evidence="5" id="KW-1185">Reference proteome</keyword>
<evidence type="ECO:0000256" key="2">
    <source>
        <dbReference type="ARBA" id="ARBA00023315"/>
    </source>
</evidence>